<evidence type="ECO:0000313" key="2">
    <source>
        <dbReference type="Proteomes" id="UP000054826"/>
    </source>
</evidence>
<evidence type="ECO:0000313" key="1">
    <source>
        <dbReference type="EMBL" id="KRZ00112.1"/>
    </source>
</evidence>
<gene>
    <name evidence="1" type="ORF">T4C_7857</name>
</gene>
<organism evidence="1 2">
    <name type="scientific">Trichinella pseudospiralis</name>
    <name type="common">Parasitic roundworm</name>
    <dbReference type="NCBI Taxonomy" id="6337"/>
    <lineage>
        <taxon>Eukaryota</taxon>
        <taxon>Metazoa</taxon>
        <taxon>Ecdysozoa</taxon>
        <taxon>Nematoda</taxon>
        <taxon>Enoplea</taxon>
        <taxon>Dorylaimia</taxon>
        <taxon>Trichinellida</taxon>
        <taxon>Trichinellidae</taxon>
        <taxon>Trichinella</taxon>
    </lineage>
</organism>
<name>A0A0V1GPD5_TRIPS</name>
<comment type="caution">
    <text evidence="1">The sequence shown here is derived from an EMBL/GenBank/DDBJ whole genome shotgun (WGS) entry which is preliminary data.</text>
</comment>
<sequence>MGKGGDYTIGTQNHLALQSRLFAIIRSWLVGSSLTLASAVSMQG</sequence>
<proteinExistence type="predicted"/>
<reference evidence="1 2" key="1">
    <citation type="submission" date="2015-01" db="EMBL/GenBank/DDBJ databases">
        <title>Evolution of Trichinella species and genotypes.</title>
        <authorList>
            <person name="Korhonen P.K."/>
            <person name="Edoardo P."/>
            <person name="Giuseppe L.R."/>
            <person name="Gasser R.B."/>
        </authorList>
    </citation>
    <scope>NUCLEOTIDE SEQUENCE [LARGE SCALE GENOMIC DNA]</scope>
    <source>
        <strain evidence="1">ISS176</strain>
    </source>
</reference>
<dbReference type="Proteomes" id="UP000054826">
    <property type="component" value="Unassembled WGS sequence"/>
</dbReference>
<dbReference type="EMBL" id="JYDV01001173">
    <property type="protein sequence ID" value="KRZ00112.1"/>
    <property type="molecule type" value="Genomic_DNA"/>
</dbReference>
<accession>A0A0V1GPD5</accession>
<protein>
    <submittedName>
        <fullName evidence="1">Uncharacterized protein</fullName>
    </submittedName>
</protein>
<dbReference type="AlphaFoldDB" id="A0A0V1GPD5"/>